<dbReference type="OrthoDB" id="414065at2759"/>
<dbReference type="AlphaFoldDB" id="A0A9P1FZY0"/>
<feature type="compositionally biased region" description="Polar residues" evidence="5">
    <location>
        <begin position="854"/>
        <end position="869"/>
    </location>
</feature>
<proteinExistence type="inferred from homology"/>
<evidence type="ECO:0000313" key="7">
    <source>
        <dbReference type="EMBL" id="CAL4780137.1"/>
    </source>
</evidence>
<comment type="caution">
    <text evidence="6">The sequence shown here is derived from an EMBL/GenBank/DDBJ whole genome shotgun (WGS) entry which is preliminary data.</text>
</comment>
<dbReference type="EMBL" id="CAMXCT030001763">
    <property type="protein sequence ID" value="CAL4780137.1"/>
    <property type="molecule type" value="Genomic_DNA"/>
</dbReference>
<dbReference type="Gene3D" id="1.10.238.10">
    <property type="entry name" value="EF-hand"/>
    <property type="match status" value="1"/>
</dbReference>
<evidence type="ECO:0000313" key="8">
    <source>
        <dbReference type="Proteomes" id="UP001152797"/>
    </source>
</evidence>
<evidence type="ECO:0000256" key="4">
    <source>
        <dbReference type="ARBA" id="ARBA00023288"/>
    </source>
</evidence>
<dbReference type="EMBL" id="CAMXCT010001763">
    <property type="protein sequence ID" value="CAI3992825.1"/>
    <property type="molecule type" value="Genomic_DNA"/>
</dbReference>
<feature type="non-terminal residue" evidence="6">
    <location>
        <position position="1"/>
    </location>
</feature>
<sequence length="922" mass="103594">MALIPTEIREKFKGLETKYFEKDAVLQFFSRLGSSADVLRQLDALLQVGVVGVGVGADGQVCLRDFLEFLYVQHDQLSNSEAPEAPLPCGLFAGTNEYVLVKADGEILKFKLAGECQEITKRPVSSWQKIKKDFWEVSRLETFDEQHGVFRIDAAEVQLREEDVPKLVGHEVHAQLTKPQGFSSALLGTFTDCFVNQGDKARFRLSISKDAGVYVEYDGKSKESGQYNLLDAFRSQLAEVKRPTGILWTLRLGSDGNYQLLPPPLKVITLTTGQSFDLSHCVHSEPAAVLLGPRIGLNGNVLEGEGECIVSFPGKYADCWRLCVERSLHRTSVACVFLGDEHGWGQHAENPEEIGKCYCHALYGERGHQQFGFRSNAEYEANGRRPLWGCLWFKRWRDNVELAVSRRQRLVAYFFEGQVGEGLITWPELCKKETNLWDGKGLGASQKAELAFLQKMGYDFEQRDVTSCRLSEILGEIEGEIFLKVDVEGGEIQELETSRWVPLVICGLCKDHSLEVEYFKQPSSEAQDLEVLESGAWGVMKTESDGWWVASSDFGMFRVGLCALKCCGEDRFKDSQELQRWQQLAKVLGPEDLALEATELVFTMKVVLEKWPEEQDNEFFSNFTRILSELAEEADEFQSLWDDVRSRKQAIADCAGNCDEQLMTLAQRTHFSVMEIERLRKEVSDMRRNPRQPAKVDLDSFKELVKRAVPEFPTDLCGRLFQKLDCFRVGRLSFVELACGMSALSLGTMDEKLQVCFDMFDSEGRRALSLSDVNDLCSTLFRVALSSGMGHKQASTDEVVNHLSKKSFRLEEDRGDANAATFAGERSSSFNACTPPRRRLEITADGSPPVERSSMPTSQRQVPKTLSNEDPSHAMLLRLLAAAKVRTPGGPWLVAFEDFCNAARMEPALRLGLRRSEGMQIG</sequence>
<dbReference type="PANTHER" id="PTHR23055:SF178">
    <property type="entry name" value="NEUROCALCIN HOMOLOG"/>
    <property type="match status" value="1"/>
</dbReference>
<keyword evidence="3" id="KW-0677">Repeat</keyword>
<dbReference type="EMBL" id="CAMXCT020001763">
    <property type="protein sequence ID" value="CAL1146200.1"/>
    <property type="molecule type" value="Genomic_DNA"/>
</dbReference>
<dbReference type="Proteomes" id="UP001152797">
    <property type="component" value="Unassembled WGS sequence"/>
</dbReference>
<evidence type="ECO:0000256" key="1">
    <source>
        <dbReference type="ARBA" id="ARBA00006049"/>
    </source>
</evidence>
<evidence type="ECO:0000256" key="2">
    <source>
        <dbReference type="ARBA" id="ARBA00022707"/>
    </source>
</evidence>
<name>A0A9P1FZY0_9DINO</name>
<dbReference type="InterPro" id="IPR028846">
    <property type="entry name" value="Recoverin"/>
</dbReference>
<protein>
    <submittedName>
        <fullName evidence="7">Calcium-binding protein M</fullName>
    </submittedName>
</protein>
<dbReference type="InterPro" id="IPR011992">
    <property type="entry name" value="EF-hand-dom_pair"/>
</dbReference>
<dbReference type="GO" id="GO:0005509">
    <property type="term" value="F:calcium ion binding"/>
    <property type="evidence" value="ECO:0007669"/>
    <property type="project" value="InterPro"/>
</dbReference>
<keyword evidence="2" id="KW-0519">Myristate</keyword>
<gene>
    <name evidence="6" type="ORF">C1SCF055_LOCUS19621</name>
</gene>
<reference evidence="6" key="1">
    <citation type="submission" date="2022-10" db="EMBL/GenBank/DDBJ databases">
        <authorList>
            <person name="Chen Y."/>
            <person name="Dougan E. K."/>
            <person name="Chan C."/>
            <person name="Rhodes N."/>
            <person name="Thang M."/>
        </authorList>
    </citation>
    <scope>NUCLEOTIDE SEQUENCE</scope>
</reference>
<dbReference type="PANTHER" id="PTHR23055">
    <property type="entry name" value="CALCIUM BINDING PROTEINS"/>
    <property type="match status" value="1"/>
</dbReference>
<evidence type="ECO:0000313" key="6">
    <source>
        <dbReference type="EMBL" id="CAI3992825.1"/>
    </source>
</evidence>
<reference evidence="7 8" key="2">
    <citation type="submission" date="2024-05" db="EMBL/GenBank/DDBJ databases">
        <authorList>
            <person name="Chen Y."/>
            <person name="Shah S."/>
            <person name="Dougan E. K."/>
            <person name="Thang M."/>
            <person name="Chan C."/>
        </authorList>
    </citation>
    <scope>NUCLEOTIDE SEQUENCE [LARGE SCALE GENOMIC DNA]</scope>
</reference>
<feature type="region of interest" description="Disordered" evidence="5">
    <location>
        <begin position="840"/>
        <end position="869"/>
    </location>
</feature>
<organism evidence="6">
    <name type="scientific">Cladocopium goreaui</name>
    <dbReference type="NCBI Taxonomy" id="2562237"/>
    <lineage>
        <taxon>Eukaryota</taxon>
        <taxon>Sar</taxon>
        <taxon>Alveolata</taxon>
        <taxon>Dinophyceae</taxon>
        <taxon>Suessiales</taxon>
        <taxon>Symbiodiniaceae</taxon>
        <taxon>Cladocopium</taxon>
    </lineage>
</organism>
<keyword evidence="8" id="KW-1185">Reference proteome</keyword>
<evidence type="ECO:0000256" key="5">
    <source>
        <dbReference type="SAM" id="MobiDB-lite"/>
    </source>
</evidence>
<keyword evidence="4" id="KW-0449">Lipoprotein</keyword>
<comment type="similarity">
    <text evidence="1">Belongs to the recoverin family.</text>
</comment>
<accession>A0A9P1FZY0</accession>
<evidence type="ECO:0000256" key="3">
    <source>
        <dbReference type="ARBA" id="ARBA00022737"/>
    </source>
</evidence>
<dbReference type="SUPFAM" id="SSF47473">
    <property type="entry name" value="EF-hand"/>
    <property type="match status" value="1"/>
</dbReference>